<reference evidence="11" key="1">
    <citation type="submission" date="2021-04" db="EMBL/GenBank/DDBJ databases">
        <authorList>
            <consortium name="Wellcome Sanger Institute Data Sharing"/>
        </authorList>
    </citation>
    <scope>NUCLEOTIDE SEQUENCE [LARGE SCALE GENOMIC DNA]</scope>
</reference>
<dbReference type="InterPro" id="IPR051051">
    <property type="entry name" value="E3_ubiq-ligase_TRIM/RNF"/>
</dbReference>
<feature type="coiled-coil region" evidence="7">
    <location>
        <begin position="198"/>
        <end position="234"/>
    </location>
</feature>
<dbReference type="PANTHER" id="PTHR25465:SF14">
    <property type="entry name" value="E3 UBIQUITIN-PROTEIN LIGASE TRIM65"/>
    <property type="match status" value="1"/>
</dbReference>
<dbReference type="PROSITE" id="PS50089">
    <property type="entry name" value="ZF_RING_2"/>
    <property type="match status" value="1"/>
</dbReference>
<evidence type="ECO:0000259" key="10">
    <source>
        <dbReference type="PROSITE" id="PS50188"/>
    </source>
</evidence>
<dbReference type="InterPro" id="IPR027370">
    <property type="entry name" value="Znf-RING_euk"/>
</dbReference>
<proteinExistence type="predicted"/>
<evidence type="ECO:0000256" key="1">
    <source>
        <dbReference type="ARBA" id="ARBA00022588"/>
    </source>
</evidence>
<dbReference type="InterPro" id="IPR013320">
    <property type="entry name" value="ConA-like_dom_sf"/>
</dbReference>
<dbReference type="GeneTree" id="ENSGT01150000286931"/>
<dbReference type="PRINTS" id="PR01407">
    <property type="entry name" value="BUTYPHLNCDUF"/>
</dbReference>
<dbReference type="InterPro" id="IPR017907">
    <property type="entry name" value="Znf_RING_CS"/>
</dbReference>
<keyword evidence="2" id="KW-0479">Metal-binding</keyword>
<evidence type="ECO:0000256" key="6">
    <source>
        <dbReference type="PROSITE-ProRule" id="PRU00024"/>
    </source>
</evidence>
<reference evidence="11" key="2">
    <citation type="submission" date="2025-08" db="UniProtKB">
        <authorList>
            <consortium name="Ensembl"/>
        </authorList>
    </citation>
    <scope>IDENTIFICATION</scope>
</reference>
<dbReference type="SUPFAM" id="SSF49899">
    <property type="entry name" value="Concanavalin A-like lectins/glucanases"/>
    <property type="match status" value="1"/>
</dbReference>
<keyword evidence="1" id="KW-0399">Innate immunity</keyword>
<dbReference type="AlphaFoldDB" id="A0A671UQ04"/>
<feature type="coiled-coil region" evidence="7">
    <location>
        <begin position="276"/>
        <end position="303"/>
    </location>
</feature>
<dbReference type="GO" id="GO:0016567">
    <property type="term" value="P:protein ubiquitination"/>
    <property type="evidence" value="ECO:0007669"/>
    <property type="project" value="InterPro"/>
</dbReference>
<dbReference type="InterPro" id="IPR000315">
    <property type="entry name" value="Znf_B-box"/>
</dbReference>
<dbReference type="InterPro" id="IPR043136">
    <property type="entry name" value="B30.2/SPRY_sf"/>
</dbReference>
<dbReference type="InterPro" id="IPR003613">
    <property type="entry name" value="Ubox_domain"/>
</dbReference>
<keyword evidence="7" id="KW-0175">Coiled coil</keyword>
<sequence>MAEQQMQQGIDLDQSHFCCSVCLELFKEPVTIPCGHTYCKVCIEGCWDQEKQRGKYSCPQCREEFSQRPVLRKNNILAEVVLNLKKTSTQQAPPPAAVACADPSDVACDFCSETKSNKATMSCLTCLASYCPTHIEPHYSVPVLKKHQLVSATIPLQEKMCTKHNKLMEIYCQTDKKCICYLCIIDEHKYHRTVSAAAERAEEQKRLTASQRKVQQREKEREKELNQLIQALKEYKSCSGTAVKTSDKIFDELITSIKIKHTLVKQLMQSQEKTAVIQAKQLQLQLEDEITKLRRRDSELEQLSHVDDHIHFIQAFKSLSISCENPDVRAGPFYRPKRSFKAVTDGVSQLRDSIESLLNEKWPGISKTVSSIDVVKPPEPKTREDFLRYCCPLTLDQNTVSGYLSISQENRRATSENNVNCGYSNYSSRQSHAKMNVRTKLRMNYAINVGTDIRQVLCRESLSGRCYWEVTWSGSTWSVAVSYKDISQQSTYDSEFGNDNKSWSLDCSQQGYYFRHNGMSTPVSDYESPTVGVYLDYEAGTLSFYSIEDEYMTLLHKENITFTQPLYPGLGVKDDGSQSSSRYIGESYAELIKLW</sequence>
<accession>A0A671UQ04</accession>
<dbReference type="GO" id="GO:0008270">
    <property type="term" value="F:zinc ion binding"/>
    <property type="evidence" value="ECO:0007669"/>
    <property type="project" value="UniProtKB-KW"/>
</dbReference>
<dbReference type="CDD" id="cd19802">
    <property type="entry name" value="Bbox1_TRIM8-like"/>
    <property type="match status" value="1"/>
</dbReference>
<dbReference type="SMART" id="SM00504">
    <property type="entry name" value="Ubox"/>
    <property type="match status" value="1"/>
</dbReference>
<dbReference type="Gene3D" id="2.60.120.920">
    <property type="match status" value="1"/>
</dbReference>
<dbReference type="SMART" id="SM00449">
    <property type="entry name" value="SPRY"/>
    <property type="match status" value="1"/>
</dbReference>
<dbReference type="Gene3D" id="3.30.40.10">
    <property type="entry name" value="Zinc/RING finger domain, C3HC4 (zinc finger)"/>
    <property type="match status" value="1"/>
</dbReference>
<dbReference type="SUPFAM" id="SSF57850">
    <property type="entry name" value="RING/U-box"/>
    <property type="match status" value="1"/>
</dbReference>
<feature type="domain" description="B30.2/SPRY" evidence="10">
    <location>
        <begin position="373"/>
        <end position="588"/>
    </location>
</feature>
<dbReference type="Gene3D" id="4.10.830.40">
    <property type="match status" value="1"/>
</dbReference>
<dbReference type="CDD" id="cd19769">
    <property type="entry name" value="Bbox2_TRIM16-like"/>
    <property type="match status" value="1"/>
</dbReference>
<dbReference type="PROSITE" id="PS50119">
    <property type="entry name" value="ZF_BBOX"/>
    <property type="match status" value="1"/>
</dbReference>
<dbReference type="PROSITE" id="PS00518">
    <property type="entry name" value="ZF_RING_1"/>
    <property type="match status" value="1"/>
</dbReference>
<reference evidence="11" key="3">
    <citation type="submission" date="2025-09" db="UniProtKB">
        <authorList>
            <consortium name="Ensembl"/>
        </authorList>
    </citation>
    <scope>IDENTIFICATION</scope>
</reference>
<dbReference type="GO" id="GO:0004842">
    <property type="term" value="F:ubiquitin-protein transferase activity"/>
    <property type="evidence" value="ECO:0007669"/>
    <property type="project" value="InterPro"/>
</dbReference>
<evidence type="ECO:0000256" key="4">
    <source>
        <dbReference type="ARBA" id="ARBA00022833"/>
    </source>
</evidence>
<gene>
    <name evidence="11" type="primary">LOC115589545</name>
</gene>
<protein>
    <submittedName>
        <fullName evidence="11">Tripartite motif-containing protein 16-like</fullName>
    </submittedName>
</protein>
<evidence type="ECO:0000259" key="8">
    <source>
        <dbReference type="PROSITE" id="PS50089"/>
    </source>
</evidence>
<name>A0A671UQ04_SPAAU</name>
<dbReference type="SMART" id="SM00336">
    <property type="entry name" value="BBOX"/>
    <property type="match status" value="2"/>
</dbReference>
<evidence type="ECO:0000256" key="3">
    <source>
        <dbReference type="ARBA" id="ARBA00022771"/>
    </source>
</evidence>
<dbReference type="SMART" id="SM00184">
    <property type="entry name" value="RING"/>
    <property type="match status" value="1"/>
</dbReference>
<dbReference type="Gene3D" id="3.30.160.60">
    <property type="entry name" value="Classic Zinc Finger"/>
    <property type="match status" value="1"/>
</dbReference>
<keyword evidence="5" id="KW-0391">Immunity</keyword>
<dbReference type="InterPro" id="IPR003877">
    <property type="entry name" value="SPRY_dom"/>
</dbReference>
<keyword evidence="12" id="KW-1185">Reference proteome</keyword>
<dbReference type="Pfam" id="PF00643">
    <property type="entry name" value="zf-B_box"/>
    <property type="match status" value="1"/>
</dbReference>
<evidence type="ECO:0000259" key="9">
    <source>
        <dbReference type="PROSITE" id="PS50119"/>
    </source>
</evidence>
<dbReference type="Ensembl" id="ENSSAUT00010016792.1">
    <property type="protein sequence ID" value="ENSSAUP00010015841.1"/>
    <property type="gene ID" value="ENSSAUG00010007311.1"/>
</dbReference>
<dbReference type="Proteomes" id="UP000472265">
    <property type="component" value="Chromosome 10"/>
</dbReference>
<dbReference type="InterPro" id="IPR001841">
    <property type="entry name" value="Znf_RING"/>
</dbReference>
<dbReference type="Pfam" id="PF25600">
    <property type="entry name" value="TRIM_CC"/>
    <property type="match status" value="1"/>
</dbReference>
<dbReference type="PROSITE" id="PS50188">
    <property type="entry name" value="B302_SPRY"/>
    <property type="match status" value="1"/>
</dbReference>
<dbReference type="Pfam" id="PF00622">
    <property type="entry name" value="SPRY"/>
    <property type="match status" value="1"/>
</dbReference>
<dbReference type="InterPro" id="IPR003879">
    <property type="entry name" value="Butyrophylin_SPRY"/>
</dbReference>
<dbReference type="InParanoid" id="A0A671UQ04"/>
<evidence type="ECO:0000313" key="12">
    <source>
        <dbReference type="Proteomes" id="UP000472265"/>
    </source>
</evidence>
<keyword evidence="4" id="KW-0862">Zinc</keyword>
<feature type="domain" description="B box-type" evidence="9">
    <location>
        <begin position="156"/>
        <end position="196"/>
    </location>
</feature>
<dbReference type="SUPFAM" id="SSF57845">
    <property type="entry name" value="B-box zinc-binding domain"/>
    <property type="match status" value="1"/>
</dbReference>
<keyword evidence="3 6" id="KW-0863">Zinc-finger</keyword>
<evidence type="ECO:0000256" key="7">
    <source>
        <dbReference type="SAM" id="Coils"/>
    </source>
</evidence>
<evidence type="ECO:0000313" key="11">
    <source>
        <dbReference type="Ensembl" id="ENSSAUP00010015841.1"/>
    </source>
</evidence>
<dbReference type="InterPro" id="IPR058030">
    <property type="entry name" value="TRIM8/14/16/25/29/45/65_CC"/>
</dbReference>
<dbReference type="InterPro" id="IPR013083">
    <property type="entry name" value="Znf_RING/FYVE/PHD"/>
</dbReference>
<evidence type="ECO:0000256" key="5">
    <source>
        <dbReference type="ARBA" id="ARBA00022859"/>
    </source>
</evidence>
<dbReference type="Pfam" id="PF13445">
    <property type="entry name" value="zf-RING_UBOX"/>
    <property type="match status" value="1"/>
</dbReference>
<evidence type="ECO:0000256" key="2">
    <source>
        <dbReference type="ARBA" id="ARBA00022723"/>
    </source>
</evidence>
<dbReference type="GO" id="GO:0045087">
    <property type="term" value="P:innate immune response"/>
    <property type="evidence" value="ECO:0007669"/>
    <property type="project" value="UniProtKB-KW"/>
</dbReference>
<organism evidence="11 12">
    <name type="scientific">Sparus aurata</name>
    <name type="common">Gilthead sea bream</name>
    <dbReference type="NCBI Taxonomy" id="8175"/>
    <lineage>
        <taxon>Eukaryota</taxon>
        <taxon>Metazoa</taxon>
        <taxon>Chordata</taxon>
        <taxon>Craniata</taxon>
        <taxon>Vertebrata</taxon>
        <taxon>Euteleostomi</taxon>
        <taxon>Actinopterygii</taxon>
        <taxon>Neopterygii</taxon>
        <taxon>Teleostei</taxon>
        <taxon>Neoteleostei</taxon>
        <taxon>Acanthomorphata</taxon>
        <taxon>Eupercaria</taxon>
        <taxon>Spariformes</taxon>
        <taxon>Sparidae</taxon>
        <taxon>Sparus</taxon>
    </lineage>
</organism>
<dbReference type="PANTHER" id="PTHR25465">
    <property type="entry name" value="B-BOX DOMAIN CONTAINING"/>
    <property type="match status" value="1"/>
</dbReference>
<dbReference type="InterPro" id="IPR001870">
    <property type="entry name" value="B30.2/SPRY"/>
</dbReference>
<feature type="domain" description="RING-type" evidence="8">
    <location>
        <begin position="19"/>
        <end position="62"/>
    </location>
</feature>